<dbReference type="EMBL" id="AP014631">
    <property type="protein sequence ID" value="BAP39504.1"/>
    <property type="molecule type" value="Genomic_DNA"/>
</dbReference>
<reference evidence="2" key="1">
    <citation type="journal article" date="2014" name="Genome Announc.">
        <title>Complete Genome Sequence of Mycoplasma canadense Strain HAZ 360_1 from Bovine Mastitic Milk in Japan.</title>
        <authorList>
            <person name="Hata E."/>
        </authorList>
    </citation>
    <scope>NUCLEOTIDE SEQUENCE [LARGE SCALE GENOMIC DNA]</scope>
    <source>
        <strain evidence="2">HAZ360_1</strain>
    </source>
</reference>
<dbReference type="STRING" id="29554.MCAN360_0294"/>
<protein>
    <submittedName>
        <fullName evidence="1">Alkylphosphonate ABC transporter</fullName>
    </submittedName>
</protein>
<gene>
    <name evidence="1" type="ORF">MCAN360_0294</name>
</gene>
<evidence type="ECO:0000313" key="1">
    <source>
        <dbReference type="EMBL" id="BAP39504.1"/>
    </source>
</evidence>
<dbReference type="InterPro" id="IPR043100">
    <property type="entry name" value="CypI_dom_II"/>
</dbReference>
<dbReference type="HOGENOM" id="CLU_055613_0_0_14"/>
<dbReference type="NCBIfam" id="NF045838">
    <property type="entry name" value="MG289_thiam_LP"/>
    <property type="match status" value="1"/>
</dbReference>
<dbReference type="Pfam" id="PF06646">
    <property type="entry name" value="CypI"/>
    <property type="match status" value="1"/>
</dbReference>
<dbReference type="KEGG" id="mcan:MCAN360_0294"/>
<dbReference type="AlphaFoldDB" id="A0A077LBJ9"/>
<accession>A0A077LBJ9</accession>
<dbReference type="Proteomes" id="UP000031641">
    <property type="component" value="Chromosome"/>
</dbReference>
<name>A0A077LBJ9_9BACT</name>
<dbReference type="InterPro" id="IPR043099">
    <property type="entry name" value="CypI_dom_I"/>
</dbReference>
<sequence length="411" mass="48832">MSFFFFKHLFIFKKIWKDFFNLIMKKINLFLLSMGTIISIPLTIISCSKKNFNFAVNQLWSGKTDFNFFNLVSKEFNKQRNTSYKPNIKLISENNNIIDLIKKGSSNIAFITTILYMSEYLKNKNTNILPIIQTQTRAFNFDKNFNDRYSDGLENDKLRLIAKKAQDLFEKKPYLDWTDDEYKWNGQIYEYFYANNDELVDFYRGIIMIHGNKQQLAKIKKAWNNKDWNTFRNFGFLTGKKTSGSKYIAQQSLFKKHFNLENNKFTSFEEDKINHSEKYIEGKARDIGKGQFKNFHIVFDELGSFAYTKNKNENKEKKYYTLENSEEKIEFLTVTEAIKYNVLAVNKNAFNSEEIETLKEIIIKLWKDKKDDYGQNVGINGYKKIGNFENEVVEPFLKFFKINNENKKWDS</sequence>
<proteinExistence type="predicted"/>
<organism evidence="1 2">
    <name type="scientific">Metamycoplasma canadense</name>
    <dbReference type="NCBI Taxonomy" id="29554"/>
    <lineage>
        <taxon>Bacteria</taxon>
        <taxon>Bacillati</taxon>
        <taxon>Mycoplasmatota</taxon>
        <taxon>Mycoplasmoidales</taxon>
        <taxon>Metamycoplasmataceae</taxon>
        <taxon>Metamycoplasma</taxon>
    </lineage>
</organism>
<dbReference type="InterPro" id="IPR010592">
    <property type="entry name" value="CypI"/>
</dbReference>
<dbReference type="Gene3D" id="3.40.190.180">
    <property type="entry name" value="Cypl, domain I"/>
    <property type="match status" value="1"/>
</dbReference>
<keyword evidence="2" id="KW-1185">Reference proteome</keyword>
<dbReference type="Gene3D" id="3.40.190.190">
    <property type="entry name" value="CypI, domain 2"/>
    <property type="match status" value="1"/>
</dbReference>
<evidence type="ECO:0000313" key="2">
    <source>
        <dbReference type="Proteomes" id="UP000031641"/>
    </source>
</evidence>